<name>A0A6J4KBW6_9SPHI</name>
<gene>
    <name evidence="2" type="ORF">AVDCRST_MAG56-5582</name>
</gene>
<reference evidence="2" key="1">
    <citation type="submission" date="2020-02" db="EMBL/GenBank/DDBJ databases">
        <authorList>
            <person name="Meier V. D."/>
        </authorList>
    </citation>
    <scope>NUCLEOTIDE SEQUENCE</scope>
    <source>
        <strain evidence="2">AVDCRST_MAG56</strain>
    </source>
</reference>
<dbReference type="EMBL" id="CADCTQ010000454">
    <property type="protein sequence ID" value="CAA9301746.1"/>
    <property type="molecule type" value="Genomic_DNA"/>
</dbReference>
<evidence type="ECO:0000313" key="2">
    <source>
        <dbReference type="EMBL" id="CAA9301746.1"/>
    </source>
</evidence>
<organism evidence="2">
    <name type="scientific">uncultured Cytophagales bacterium</name>
    <dbReference type="NCBI Taxonomy" id="158755"/>
    <lineage>
        <taxon>Bacteria</taxon>
        <taxon>Pseudomonadati</taxon>
        <taxon>Bacteroidota</taxon>
        <taxon>Sphingobacteriia</taxon>
        <taxon>Sphingobacteriales</taxon>
        <taxon>environmental samples</taxon>
    </lineage>
</organism>
<dbReference type="AlphaFoldDB" id="A0A6J4KBW6"/>
<feature type="region of interest" description="Disordered" evidence="1">
    <location>
        <begin position="52"/>
        <end position="93"/>
    </location>
</feature>
<feature type="non-terminal residue" evidence="2">
    <location>
        <position position="1"/>
    </location>
</feature>
<feature type="non-terminal residue" evidence="2">
    <location>
        <position position="334"/>
    </location>
</feature>
<accession>A0A6J4KBW6</accession>
<feature type="region of interest" description="Disordered" evidence="1">
    <location>
        <begin position="208"/>
        <end position="246"/>
    </location>
</feature>
<proteinExistence type="predicted"/>
<sequence length="334" mass="33851">ENGRPVCVAAAAHGGRAGGRAVRGQFRDRLFHAPPGAAGLQPRRPGAVCRGAPAPAAGDPGLPGGRGPGLQRLPHPGGGQQPAGRPLHPGHGVGRLAGGQPGFFRVAAGGRHRAVPAAPVRLCRGAGRHAAGGGPGVPQGLHRAHAAPAGRRGRLFAGDGHQQPAGLPVGFGRQAQNDCLLDSGQRRTGAVVGRAPAGRGAAAGQRPVFISPQTTGPLAAGRKPGLPPGPEREPAPLGGAGHGFPGDGHCRGYRRGYRLRGADDAAPGPRAPGGGRAVEYAAGHLGGRRVHRRLRPPFPPHLPAGRAAHRHPDFVRRRAVLFIPAGEKGLPVRV</sequence>
<evidence type="ECO:0000256" key="1">
    <source>
        <dbReference type="SAM" id="MobiDB-lite"/>
    </source>
</evidence>
<protein>
    <submittedName>
        <fullName evidence="2">Vitamin B12 ABC transporter, permease protein BtuC</fullName>
    </submittedName>
</protein>